<dbReference type="Proteomes" id="UP000443843">
    <property type="component" value="Unassembled WGS sequence"/>
</dbReference>
<dbReference type="RefSeq" id="WP_160380955.1">
    <property type="nucleotide sequence ID" value="NZ_WNXQ01000001.1"/>
</dbReference>
<keyword evidence="3" id="KW-1185">Reference proteome</keyword>
<gene>
    <name evidence="2" type="ORF">GLS40_02175</name>
</gene>
<dbReference type="Gene3D" id="2.60.450.10">
    <property type="entry name" value="Lipopolysaccharide (LPS) transport protein A like domain"/>
    <property type="match status" value="1"/>
</dbReference>
<sequence>MTACASAWADMSWRENIHSRLVAWLKIVLPLAALAILSTLFLVARSIQVPDELPFAQIDLKERARNPQATEPAFAGVTDNGDRIAINAVSARPIDGDMSRVEATDVDGRMDMNGGSVIFVTSKKGLIDQPADMTRLTGDVVITTTDGYVMKTEALNAGLSTVWAETDGFVQGNGPPGRFTAGKMKLSTDPETGKSHLLLTQRAKLIYDPRDPKE</sequence>
<comment type="caution">
    <text evidence="2">The sequence shown here is derived from an EMBL/GenBank/DDBJ whole genome shotgun (WGS) entry which is preliminary data.</text>
</comment>
<keyword evidence="1" id="KW-0472">Membrane</keyword>
<keyword evidence="1" id="KW-0812">Transmembrane</keyword>
<dbReference type="AlphaFoldDB" id="A0A844VZH9"/>
<keyword evidence="1" id="KW-1133">Transmembrane helix</keyword>
<reference evidence="2 3" key="1">
    <citation type="submission" date="2019-11" db="EMBL/GenBank/DDBJ databases">
        <title>Pseudooceanicola pacifica sp. nov., isolated from deep-sea sediment of the Pacific Ocean.</title>
        <authorList>
            <person name="Lyu L."/>
        </authorList>
    </citation>
    <scope>NUCLEOTIDE SEQUENCE [LARGE SCALE GENOMIC DNA]</scope>
    <source>
        <strain evidence="2 3">216_PA32_1</strain>
    </source>
</reference>
<evidence type="ECO:0000313" key="2">
    <source>
        <dbReference type="EMBL" id="MWB76827.1"/>
    </source>
</evidence>
<proteinExistence type="predicted"/>
<dbReference type="Pfam" id="PF06835">
    <property type="entry name" value="LptC"/>
    <property type="match status" value="1"/>
</dbReference>
<dbReference type="InterPro" id="IPR010664">
    <property type="entry name" value="LipoPS_assembly_LptC-rel"/>
</dbReference>
<protein>
    <recommendedName>
        <fullName evidence="4">Lipopolysaccharide export system protein LptC</fullName>
    </recommendedName>
</protein>
<dbReference type="EMBL" id="WNXQ01000001">
    <property type="protein sequence ID" value="MWB76827.1"/>
    <property type="molecule type" value="Genomic_DNA"/>
</dbReference>
<evidence type="ECO:0008006" key="4">
    <source>
        <dbReference type="Google" id="ProtNLM"/>
    </source>
</evidence>
<organism evidence="2 3">
    <name type="scientific">Pseudooceanicola pacificus</name>
    <dbReference type="NCBI Taxonomy" id="2676438"/>
    <lineage>
        <taxon>Bacteria</taxon>
        <taxon>Pseudomonadati</taxon>
        <taxon>Pseudomonadota</taxon>
        <taxon>Alphaproteobacteria</taxon>
        <taxon>Rhodobacterales</taxon>
        <taxon>Paracoccaceae</taxon>
        <taxon>Pseudooceanicola</taxon>
    </lineage>
</organism>
<feature type="transmembrane region" description="Helical" evidence="1">
    <location>
        <begin position="21"/>
        <end position="44"/>
    </location>
</feature>
<evidence type="ECO:0000313" key="3">
    <source>
        <dbReference type="Proteomes" id="UP000443843"/>
    </source>
</evidence>
<accession>A0A844VZH9</accession>
<evidence type="ECO:0000256" key="1">
    <source>
        <dbReference type="SAM" id="Phobius"/>
    </source>
</evidence>
<name>A0A844VZH9_9RHOB</name>